<dbReference type="SUPFAM" id="SSF56112">
    <property type="entry name" value="Protein kinase-like (PK-like)"/>
    <property type="match status" value="1"/>
</dbReference>
<reference evidence="2 3" key="1">
    <citation type="submission" date="2008-10" db="EMBL/GenBank/DDBJ databases">
        <title>Genome sequence of Bacillus cereus G9842.</title>
        <authorList>
            <person name="Dodson R.J."/>
            <person name="Durkin A.S."/>
            <person name="Rosovitz M.J."/>
            <person name="Rasko D.A."/>
            <person name="Hoffmaster A."/>
            <person name="Ravel J."/>
            <person name="Sutton G."/>
        </authorList>
    </citation>
    <scope>NUCLEOTIDE SEQUENCE [LARGE SCALE GENOMIC DNA]</scope>
    <source>
        <strain evidence="2 3">G9842</strain>
    </source>
</reference>
<dbReference type="Pfam" id="PF01636">
    <property type="entry name" value="APH"/>
    <property type="match status" value="1"/>
</dbReference>
<sequence length="268" mass="31279">MQRKGLSVIQTYFKERNEVNLGNPIAKGNTAEIYLTDDKVVKLFKDYLPDTESMNEAKKQKYAYSCGLPVPNVFEVTKIQNRQAIIMEHVKGDNIGDLLLNNLNEAERYIGLCVNEQKKIHAIHVNTDEMELMRERLERQIKSVHKLDERKKKDILQKLESITFDFRLCHGDFHPFNLILSKEEKVKVIDWVDASSGDIRADVFRTYLLYSQSSVELAEMYLHIYCSRTGISRDEVFQWAPIIIAARFSEKVSPQNEVYLKRLLNQYL</sequence>
<dbReference type="AlphaFoldDB" id="B7IY26"/>
<dbReference type="KEGG" id="bcg:BCG9842_B2774"/>
<dbReference type="EMBL" id="CP001186">
    <property type="protein sequence ID" value="ACK97717.1"/>
    <property type="molecule type" value="Genomic_DNA"/>
</dbReference>
<organism evidence="2 3">
    <name type="scientific">Bacillus cereus (strain G9842)</name>
    <dbReference type="NCBI Taxonomy" id="405531"/>
    <lineage>
        <taxon>Bacteria</taxon>
        <taxon>Bacillati</taxon>
        <taxon>Bacillota</taxon>
        <taxon>Bacilli</taxon>
        <taxon>Bacillales</taxon>
        <taxon>Bacillaceae</taxon>
        <taxon>Bacillus</taxon>
        <taxon>Bacillus cereus group</taxon>
    </lineage>
</organism>
<evidence type="ECO:0000259" key="1">
    <source>
        <dbReference type="Pfam" id="PF01636"/>
    </source>
</evidence>
<gene>
    <name evidence="2" type="ordered locus">BCG9842_B2774</name>
</gene>
<dbReference type="InterPro" id="IPR002575">
    <property type="entry name" value="Aminoglycoside_PTrfase"/>
</dbReference>
<dbReference type="InterPro" id="IPR011009">
    <property type="entry name" value="Kinase-like_dom_sf"/>
</dbReference>
<dbReference type="Proteomes" id="UP000006744">
    <property type="component" value="Chromosome"/>
</dbReference>
<accession>B7IY26</accession>
<protein>
    <submittedName>
        <fullName evidence="2">Hypothetical aminoglycoside phosphotransferase</fullName>
    </submittedName>
</protein>
<evidence type="ECO:0000313" key="3">
    <source>
        <dbReference type="Proteomes" id="UP000006744"/>
    </source>
</evidence>
<name>B7IY26_BACC2</name>
<dbReference type="HOGENOM" id="CLU_083624_1_0_9"/>
<proteinExistence type="predicted"/>
<keyword evidence="2" id="KW-0808">Transferase</keyword>
<dbReference type="Gene3D" id="3.90.1200.10">
    <property type="match status" value="1"/>
</dbReference>
<dbReference type="GO" id="GO:0016740">
    <property type="term" value="F:transferase activity"/>
    <property type="evidence" value="ECO:0007669"/>
    <property type="project" value="UniProtKB-KW"/>
</dbReference>
<feature type="domain" description="Aminoglycoside phosphotransferase" evidence="1">
    <location>
        <begin position="24"/>
        <end position="229"/>
    </location>
</feature>
<evidence type="ECO:0000313" key="2">
    <source>
        <dbReference type="EMBL" id="ACK97717.1"/>
    </source>
</evidence>